<organism evidence="3">
    <name type="scientific">Trypanosoma vivax (strain Y486)</name>
    <dbReference type="NCBI Taxonomy" id="1055687"/>
    <lineage>
        <taxon>Eukaryota</taxon>
        <taxon>Discoba</taxon>
        <taxon>Euglenozoa</taxon>
        <taxon>Kinetoplastea</taxon>
        <taxon>Metakinetoplastina</taxon>
        <taxon>Trypanosomatida</taxon>
        <taxon>Trypanosomatidae</taxon>
        <taxon>Trypanosoma</taxon>
        <taxon>Duttonella</taxon>
    </lineage>
</organism>
<dbReference type="InterPro" id="IPR043472">
    <property type="entry name" value="Macro_dom-like"/>
</dbReference>
<dbReference type="PANTHER" id="PTHR11106:SF27">
    <property type="entry name" value="MACRO DOMAIN-CONTAINING PROTEIN"/>
    <property type="match status" value="1"/>
</dbReference>
<proteinExistence type="predicted"/>
<protein>
    <recommendedName>
        <fullName evidence="2">Macro domain-containing protein</fullName>
    </recommendedName>
</protein>
<evidence type="ECO:0000259" key="2">
    <source>
        <dbReference type="PROSITE" id="PS51154"/>
    </source>
</evidence>
<evidence type="ECO:0000256" key="1">
    <source>
        <dbReference type="SAM" id="MobiDB-lite"/>
    </source>
</evidence>
<dbReference type="VEuPathDB" id="TriTrypDB:TvY486_0501970"/>
<dbReference type="Gene3D" id="3.40.220.10">
    <property type="entry name" value="Leucine Aminopeptidase, subunit E, domain 1"/>
    <property type="match status" value="1"/>
</dbReference>
<dbReference type="PANTHER" id="PTHR11106">
    <property type="entry name" value="GANGLIOSIDE INDUCED DIFFERENTIATION ASSOCIATED PROTEIN 2-RELATED"/>
    <property type="match status" value="1"/>
</dbReference>
<evidence type="ECO:0000313" key="3">
    <source>
        <dbReference type="EMBL" id="CCC47989.1"/>
    </source>
</evidence>
<sequence>MHYSEVVLGKDKGKGTPEKFVTYSAEEGEEAVSTSKKYRREENSGKKLPERERILSIALSPLEKAIFDVPLEAWSTIDRSSLVGWRCGVPRPVSLNDLQPVDPSDDVLKHIALYRGPVTDLQLDAIVNAANTRCLGGGGVDGAIHRAAGPLLLRECATFNGCAVGQCRLTKGYQLPARYVLHTVGPVGEKPDLLRSCYRSVLSLALKNGLRSVGFCCVSTGVYGYPLLQATRIAISETIEHIKQQKGSLDMCCFACFQDEEYRTYASCLRERDGAQQD</sequence>
<feature type="compositionally biased region" description="Basic and acidic residues" evidence="1">
    <location>
        <begin position="8"/>
        <end position="17"/>
    </location>
</feature>
<dbReference type="Pfam" id="PF01661">
    <property type="entry name" value="Macro"/>
    <property type="match status" value="1"/>
</dbReference>
<feature type="domain" description="Macro" evidence="2">
    <location>
        <begin position="98"/>
        <end position="273"/>
    </location>
</feature>
<name>G0TVM3_TRYVY</name>
<dbReference type="InterPro" id="IPR002589">
    <property type="entry name" value="Macro_dom"/>
</dbReference>
<dbReference type="OMA" id="LRECATF"/>
<dbReference type="CDD" id="cd02908">
    <property type="entry name" value="Macro_OAADPr_deacetylase"/>
    <property type="match status" value="1"/>
</dbReference>
<dbReference type="PROSITE" id="PS51154">
    <property type="entry name" value="MACRO"/>
    <property type="match status" value="1"/>
</dbReference>
<dbReference type="AlphaFoldDB" id="G0TVM3"/>
<reference evidence="3" key="1">
    <citation type="journal article" date="2012" name="Proc. Natl. Acad. Sci. U.S.A.">
        <title>Antigenic diversity is generated by distinct evolutionary mechanisms in African trypanosome species.</title>
        <authorList>
            <person name="Jackson A.P."/>
            <person name="Berry A."/>
            <person name="Aslett M."/>
            <person name="Allison H.C."/>
            <person name="Burton P."/>
            <person name="Vavrova-Anderson J."/>
            <person name="Brown R."/>
            <person name="Browne H."/>
            <person name="Corton N."/>
            <person name="Hauser H."/>
            <person name="Gamble J."/>
            <person name="Gilderthorp R."/>
            <person name="Marcello L."/>
            <person name="McQuillan J."/>
            <person name="Otto T.D."/>
            <person name="Quail M.A."/>
            <person name="Sanders M.J."/>
            <person name="van Tonder A."/>
            <person name="Ginger M.L."/>
            <person name="Field M.C."/>
            <person name="Barry J.D."/>
            <person name="Hertz-Fowler C."/>
            <person name="Berriman M."/>
        </authorList>
    </citation>
    <scope>NUCLEOTIDE SEQUENCE</scope>
    <source>
        <strain evidence="3">Y486</strain>
    </source>
</reference>
<gene>
    <name evidence="3" type="ORF">TVY486_0501970</name>
</gene>
<dbReference type="EMBL" id="HE573021">
    <property type="protein sequence ID" value="CCC47989.1"/>
    <property type="molecule type" value="Genomic_DNA"/>
</dbReference>
<accession>G0TVM3</accession>
<dbReference type="SMART" id="SM00506">
    <property type="entry name" value="A1pp"/>
    <property type="match status" value="1"/>
</dbReference>
<feature type="region of interest" description="Disordered" evidence="1">
    <location>
        <begin position="1"/>
        <end position="45"/>
    </location>
</feature>
<dbReference type="SUPFAM" id="SSF52949">
    <property type="entry name" value="Macro domain-like"/>
    <property type="match status" value="1"/>
</dbReference>